<dbReference type="PANTHER" id="PTHR12472:SF0">
    <property type="entry name" value="RAB3 GTPASE-ACTIVATING PROTEIN NON-CATALYTIC SUBUNIT"/>
    <property type="match status" value="1"/>
</dbReference>
<dbReference type="PANTHER" id="PTHR12472">
    <property type="entry name" value="RAB3-GAP REGULATORY DOMAIN"/>
    <property type="match status" value="1"/>
</dbReference>
<feature type="domain" description="Rab3-GAP regulatory subunit N-terminal" evidence="1">
    <location>
        <begin position="28"/>
        <end position="224"/>
    </location>
</feature>
<evidence type="ECO:0000259" key="1">
    <source>
        <dbReference type="Pfam" id="PF14655"/>
    </source>
</evidence>
<accession>A0AAV5ISF8</accession>
<comment type="caution">
    <text evidence="2">The sequence shown here is derived from an EMBL/GenBank/DDBJ whole genome shotgun (WGS) entry which is preliminary data.</text>
</comment>
<proteinExistence type="predicted"/>
<evidence type="ECO:0000313" key="2">
    <source>
        <dbReference type="EMBL" id="GKV02103.1"/>
    </source>
</evidence>
<dbReference type="InterPro" id="IPR026059">
    <property type="entry name" value="Rab3GAP2"/>
</dbReference>
<dbReference type="InterPro" id="IPR032839">
    <property type="entry name" value="RAB3GAP_N"/>
</dbReference>
<name>A0AAV5ISF8_9ROSI</name>
<gene>
    <name evidence="2" type="ORF">SLEP1_g14578</name>
</gene>
<reference evidence="2 3" key="1">
    <citation type="journal article" date="2021" name="Commun. Biol.">
        <title>The genome of Shorea leprosula (Dipterocarpaceae) highlights the ecological relevance of drought in aseasonal tropical rainforests.</title>
        <authorList>
            <person name="Ng K.K.S."/>
            <person name="Kobayashi M.J."/>
            <person name="Fawcett J.A."/>
            <person name="Hatakeyama M."/>
            <person name="Paape T."/>
            <person name="Ng C.H."/>
            <person name="Ang C.C."/>
            <person name="Tnah L.H."/>
            <person name="Lee C.T."/>
            <person name="Nishiyama T."/>
            <person name="Sese J."/>
            <person name="O'Brien M.J."/>
            <person name="Copetti D."/>
            <person name="Mohd Noor M.I."/>
            <person name="Ong R.C."/>
            <person name="Putra M."/>
            <person name="Sireger I.Z."/>
            <person name="Indrioko S."/>
            <person name="Kosugi Y."/>
            <person name="Izuno A."/>
            <person name="Isagi Y."/>
            <person name="Lee S.L."/>
            <person name="Shimizu K.K."/>
        </authorList>
    </citation>
    <scope>NUCLEOTIDE SEQUENCE [LARGE SCALE GENOMIC DNA]</scope>
    <source>
        <strain evidence="2">214</strain>
    </source>
</reference>
<dbReference type="Pfam" id="PF14655">
    <property type="entry name" value="RAB3GAP2_N"/>
    <property type="match status" value="1"/>
</dbReference>
<protein>
    <recommendedName>
        <fullName evidence="1">Rab3-GAP regulatory subunit N-terminal domain-containing protein</fullName>
    </recommendedName>
</protein>
<dbReference type="AlphaFoldDB" id="A0AAV5ISF8"/>
<dbReference type="Proteomes" id="UP001054252">
    <property type="component" value="Unassembled WGS sequence"/>
</dbReference>
<evidence type="ECO:0000313" key="3">
    <source>
        <dbReference type="Proteomes" id="UP001054252"/>
    </source>
</evidence>
<sequence>MSKRTHLTDLGCIACEELSDLGAGREGWLTDDPTVLCALEPNSLAIANRNLILVLGWSDPDEPRVNIRPDLSSTQAEYITAIEWLVFDDFRVVAVGTSKGYLLVYSLAGDLIHRQMVYPARILKLRVRGTKREMTQETSSSEEVSVVMAGVIARFDGSDILSMLQQWFQEMNSQFWDQKPKKRGPDDLENSYGRLPYQLWNVNKYGSCVDAAITGIMPPPLLELQLLLLLGSQVNVTTVQSLLEMVL</sequence>
<keyword evidence="3" id="KW-1185">Reference proteome</keyword>
<organism evidence="2 3">
    <name type="scientific">Rubroshorea leprosula</name>
    <dbReference type="NCBI Taxonomy" id="152421"/>
    <lineage>
        <taxon>Eukaryota</taxon>
        <taxon>Viridiplantae</taxon>
        <taxon>Streptophyta</taxon>
        <taxon>Embryophyta</taxon>
        <taxon>Tracheophyta</taxon>
        <taxon>Spermatophyta</taxon>
        <taxon>Magnoliopsida</taxon>
        <taxon>eudicotyledons</taxon>
        <taxon>Gunneridae</taxon>
        <taxon>Pentapetalae</taxon>
        <taxon>rosids</taxon>
        <taxon>malvids</taxon>
        <taxon>Malvales</taxon>
        <taxon>Dipterocarpaceae</taxon>
        <taxon>Rubroshorea</taxon>
    </lineage>
</organism>
<dbReference type="EMBL" id="BPVZ01000018">
    <property type="protein sequence ID" value="GKV02103.1"/>
    <property type="molecule type" value="Genomic_DNA"/>
</dbReference>